<reference evidence="5 6" key="1">
    <citation type="submission" date="2020-08" db="EMBL/GenBank/DDBJ databases">
        <title>Bridging the membrane lipid divide: bacteria of the FCB group superphylum have the potential to synthesize archaeal ether lipids.</title>
        <authorList>
            <person name="Villanueva L."/>
            <person name="Von Meijenfeldt F.A.B."/>
            <person name="Westbye A.B."/>
            <person name="Yadav S."/>
            <person name="Hopmans E.C."/>
            <person name="Dutilh B.E."/>
            <person name="Sinninghe Damste J.S."/>
        </authorList>
    </citation>
    <scope>NUCLEOTIDE SEQUENCE [LARGE SCALE GENOMIC DNA]</scope>
    <source>
        <strain evidence="5">NIOZ-UU30</strain>
    </source>
</reference>
<dbReference type="NCBIfam" id="TIGR02795">
    <property type="entry name" value="tol_pal_ybgF"/>
    <property type="match status" value="1"/>
</dbReference>
<dbReference type="HAMAP" id="MF_02066">
    <property type="entry name" value="CpoB"/>
    <property type="match status" value="1"/>
</dbReference>
<dbReference type="InterPro" id="IPR011990">
    <property type="entry name" value="TPR-like_helical_dom_sf"/>
</dbReference>
<dbReference type="InterPro" id="IPR019734">
    <property type="entry name" value="TPR_rpt"/>
</dbReference>
<dbReference type="InterPro" id="IPR014162">
    <property type="entry name" value="CpoB_C"/>
</dbReference>
<organism evidence="5 6">
    <name type="scientific">Candidatus Desulfatibia profunda</name>
    <dbReference type="NCBI Taxonomy" id="2841695"/>
    <lineage>
        <taxon>Bacteria</taxon>
        <taxon>Pseudomonadati</taxon>
        <taxon>Thermodesulfobacteriota</taxon>
        <taxon>Desulfobacteria</taxon>
        <taxon>Desulfobacterales</taxon>
        <taxon>Desulfobacterales incertae sedis</taxon>
        <taxon>Candidatus Desulfatibia</taxon>
    </lineage>
</organism>
<dbReference type="EMBL" id="JACNJH010000186">
    <property type="protein sequence ID" value="MBC8362379.1"/>
    <property type="molecule type" value="Genomic_DNA"/>
</dbReference>
<accession>A0A8J6TMW4</accession>
<evidence type="ECO:0000256" key="3">
    <source>
        <dbReference type="SAM" id="Coils"/>
    </source>
</evidence>
<dbReference type="AlphaFoldDB" id="A0A8J6TMW4"/>
<feature type="coiled-coil region" evidence="3">
    <location>
        <begin position="77"/>
        <end position="133"/>
    </location>
</feature>
<evidence type="ECO:0000313" key="5">
    <source>
        <dbReference type="EMBL" id="MBC8362379.1"/>
    </source>
</evidence>
<evidence type="ECO:0000256" key="1">
    <source>
        <dbReference type="ARBA" id="ARBA00022729"/>
    </source>
</evidence>
<dbReference type="Proteomes" id="UP000603434">
    <property type="component" value="Unassembled WGS sequence"/>
</dbReference>
<comment type="caution">
    <text evidence="5">The sequence shown here is derived from an EMBL/GenBank/DDBJ whole genome shotgun (WGS) entry which is preliminary data.</text>
</comment>
<keyword evidence="2" id="KW-0802">TPR repeat</keyword>
<keyword evidence="1" id="KW-0732">Signal</keyword>
<dbReference type="SUPFAM" id="SSF48452">
    <property type="entry name" value="TPR-like"/>
    <property type="match status" value="1"/>
</dbReference>
<dbReference type="Gene3D" id="1.25.40.10">
    <property type="entry name" value="Tetratricopeptide repeat domain"/>
    <property type="match status" value="1"/>
</dbReference>
<proteinExistence type="inferred from homology"/>
<sequence>MPLADTFGICPPFMAGCLLVKPEDTQPYTMAGMDTMNRCAVQTKVIALFCMIILLGCATQQDVITLDDRLTAIERHNAQTEQKSLQIEARLDEYIKQDGRDLRQRTADQNVLMNTLREEIRTLNGRVEEIEYVVKHKIKSSEDSTGKRSDQLDGIEQMLRSNKGRIIRIEQYLNFEATEPALKPGQDSTTTSDLSTAKELSVDDIYKSAKQAFDQGDFEAARKGFQQLLQRYPKSESADNAQFWVGETYYREKWYEKAILEYQKVIEKYPKGNKVPASLFKQGLAFASLGDKANARLILTELVQKYPKSNEAKIASQQLKGLTP</sequence>
<protein>
    <submittedName>
        <fullName evidence="5">Tol-pal system protein YbgF</fullName>
    </submittedName>
</protein>
<evidence type="ECO:0000313" key="6">
    <source>
        <dbReference type="Proteomes" id="UP000603434"/>
    </source>
</evidence>
<evidence type="ECO:0000256" key="2">
    <source>
        <dbReference type="PROSITE-ProRule" id="PRU00339"/>
    </source>
</evidence>
<evidence type="ECO:0000259" key="4">
    <source>
        <dbReference type="Pfam" id="PF13525"/>
    </source>
</evidence>
<dbReference type="GO" id="GO:0051301">
    <property type="term" value="P:cell division"/>
    <property type="evidence" value="ECO:0007669"/>
    <property type="project" value="InterPro"/>
</dbReference>
<dbReference type="Pfam" id="PF13525">
    <property type="entry name" value="YfiO"/>
    <property type="match status" value="1"/>
</dbReference>
<dbReference type="InterPro" id="IPR034706">
    <property type="entry name" value="CpoB"/>
</dbReference>
<dbReference type="PROSITE" id="PS50005">
    <property type="entry name" value="TPR"/>
    <property type="match status" value="1"/>
</dbReference>
<name>A0A8J6TMW4_9BACT</name>
<gene>
    <name evidence="5" type="primary">ybgF</name>
    <name evidence="5" type="ORF">H8E23_13385</name>
</gene>
<feature type="repeat" description="TPR" evidence="2">
    <location>
        <begin position="239"/>
        <end position="272"/>
    </location>
</feature>
<dbReference type="InterPro" id="IPR039565">
    <property type="entry name" value="BamD-like"/>
</dbReference>
<feature type="domain" description="Outer membrane lipoprotein BamD-like" evidence="4">
    <location>
        <begin position="201"/>
        <end position="319"/>
    </location>
</feature>
<keyword evidence="3" id="KW-0175">Coiled coil</keyword>